<protein>
    <submittedName>
        <fullName evidence="4">Uncharacterized protein</fullName>
    </submittedName>
</protein>
<reference evidence="4" key="1">
    <citation type="submission" date="2020-05" db="EMBL/GenBank/DDBJ databases">
        <authorList>
            <person name="Chiriac C."/>
            <person name="Salcher M."/>
            <person name="Ghai R."/>
            <person name="Kavagutti S V."/>
        </authorList>
    </citation>
    <scope>NUCLEOTIDE SEQUENCE</scope>
</reference>
<accession>A0A6J5T359</accession>
<name>A0A6J5T359_9CAUD</name>
<proteinExistence type="predicted"/>
<sequence>MMSKSLVLMRDVICIYHPEFRVSKDLRAYGMKHSDIFNIGRLIEESMAAVGPYDFVDQVGYDFSDLSDSKTTTINANTRIGTVGSVETKIGALRIVAYNPFKEIADYFYVSKSDVRYVKSPCYGNNDHKERILFKYSTKSDAYGMFEDYRVKTFDDLALAS</sequence>
<evidence type="ECO:0000313" key="2">
    <source>
        <dbReference type="EMBL" id="CAB4165764.1"/>
    </source>
</evidence>
<dbReference type="EMBL" id="LR797099">
    <property type="protein sequence ID" value="CAB4187006.1"/>
    <property type="molecule type" value="Genomic_DNA"/>
</dbReference>
<evidence type="ECO:0000313" key="4">
    <source>
        <dbReference type="EMBL" id="CAB4221224.1"/>
    </source>
</evidence>
<organism evidence="4">
    <name type="scientific">uncultured Caudovirales phage</name>
    <dbReference type="NCBI Taxonomy" id="2100421"/>
    <lineage>
        <taxon>Viruses</taxon>
        <taxon>Duplodnaviria</taxon>
        <taxon>Heunggongvirae</taxon>
        <taxon>Uroviricota</taxon>
        <taxon>Caudoviricetes</taxon>
        <taxon>Peduoviridae</taxon>
        <taxon>Maltschvirus</taxon>
        <taxon>Maltschvirus maltsch</taxon>
    </lineage>
</organism>
<dbReference type="EMBL" id="LR797502">
    <property type="protein sequence ID" value="CAB4221224.1"/>
    <property type="molecule type" value="Genomic_DNA"/>
</dbReference>
<evidence type="ECO:0000313" key="3">
    <source>
        <dbReference type="EMBL" id="CAB4187006.1"/>
    </source>
</evidence>
<gene>
    <name evidence="3" type="ORF">UFOVP1146_352</name>
    <name evidence="4" type="ORF">UFOVP1638_213</name>
    <name evidence="1" type="ORF">UFOVP812_265</name>
    <name evidence="2" type="ORF">UFOVP818_300</name>
</gene>
<evidence type="ECO:0000313" key="1">
    <source>
        <dbReference type="EMBL" id="CAB4163996.1"/>
    </source>
</evidence>
<dbReference type="EMBL" id="LR796758">
    <property type="protein sequence ID" value="CAB4163996.1"/>
    <property type="molecule type" value="Genomic_DNA"/>
</dbReference>
<dbReference type="EMBL" id="LR796776">
    <property type="protein sequence ID" value="CAB4165764.1"/>
    <property type="molecule type" value="Genomic_DNA"/>
</dbReference>